<dbReference type="EMBL" id="JARIHO010000154">
    <property type="protein sequence ID" value="KAJ7300726.1"/>
    <property type="molecule type" value="Genomic_DNA"/>
</dbReference>
<dbReference type="Pfam" id="PF20152">
    <property type="entry name" value="DUF6534"/>
    <property type="match status" value="1"/>
</dbReference>
<comment type="caution">
    <text evidence="3">The sequence shown here is derived from an EMBL/GenBank/DDBJ whole genome shotgun (WGS) entry which is preliminary data.</text>
</comment>
<dbReference type="PANTHER" id="PTHR40465">
    <property type="entry name" value="CHROMOSOME 1, WHOLE GENOME SHOTGUN SEQUENCE"/>
    <property type="match status" value="1"/>
</dbReference>
<keyword evidence="4" id="KW-1185">Reference proteome</keyword>
<name>A0AAD6YWP6_9AGAR</name>
<dbReference type="AlphaFoldDB" id="A0AAD6YWP6"/>
<dbReference type="PANTHER" id="PTHR40465:SF1">
    <property type="entry name" value="DUF6534 DOMAIN-CONTAINING PROTEIN"/>
    <property type="match status" value="1"/>
</dbReference>
<keyword evidence="1" id="KW-0472">Membrane</keyword>
<reference evidence="3" key="1">
    <citation type="submission" date="2023-03" db="EMBL/GenBank/DDBJ databases">
        <title>Massive genome expansion in bonnet fungi (Mycena s.s.) driven by repeated elements and novel gene families across ecological guilds.</title>
        <authorList>
            <consortium name="Lawrence Berkeley National Laboratory"/>
            <person name="Harder C.B."/>
            <person name="Miyauchi S."/>
            <person name="Viragh M."/>
            <person name="Kuo A."/>
            <person name="Thoen E."/>
            <person name="Andreopoulos B."/>
            <person name="Lu D."/>
            <person name="Skrede I."/>
            <person name="Drula E."/>
            <person name="Henrissat B."/>
            <person name="Morin E."/>
            <person name="Kohler A."/>
            <person name="Barry K."/>
            <person name="LaButti K."/>
            <person name="Morin E."/>
            <person name="Salamov A."/>
            <person name="Lipzen A."/>
            <person name="Mereny Z."/>
            <person name="Hegedus B."/>
            <person name="Baldrian P."/>
            <person name="Stursova M."/>
            <person name="Weitz H."/>
            <person name="Taylor A."/>
            <person name="Grigoriev I.V."/>
            <person name="Nagy L.G."/>
            <person name="Martin F."/>
            <person name="Kauserud H."/>
        </authorList>
    </citation>
    <scope>NUCLEOTIDE SEQUENCE</scope>
    <source>
        <strain evidence="3">CBHHK002</strain>
    </source>
</reference>
<sequence length="313" mass="34803">MSNPMSVVPRASLIPLHDFLGAWLIGLIVSAVLYGFTCLQVYLYFTKHSARDPTFLKFFVAILMGLDTLHLAFLSHSFYSTAVINFGDYMELGKPPWSLLIQIFVGVLLSTLVQLFYAYRIYTISSKSLVFPIIIGICALAELGLSIAYMNKAFQIKFSKLAKADVPYSTSALAFEVACDVLISSAMIYHLFKNKTGFEKTNKAINLIVTYSVNSGVVTMIFAIACLVTWLTSATTLIYAPFFFVLVRFYGLSFMSILNSREYIREQMNSSHAMLSLPSFAPNSDGTTSTAMQVRSQTTKITSMDYDGKVESV</sequence>
<evidence type="ECO:0000256" key="1">
    <source>
        <dbReference type="SAM" id="Phobius"/>
    </source>
</evidence>
<feature type="transmembrane region" description="Helical" evidence="1">
    <location>
        <begin position="170"/>
        <end position="192"/>
    </location>
</feature>
<feature type="domain" description="DUF6534" evidence="2">
    <location>
        <begin position="177"/>
        <end position="263"/>
    </location>
</feature>
<organism evidence="3 4">
    <name type="scientific">Mycena albidolilacea</name>
    <dbReference type="NCBI Taxonomy" id="1033008"/>
    <lineage>
        <taxon>Eukaryota</taxon>
        <taxon>Fungi</taxon>
        <taxon>Dikarya</taxon>
        <taxon>Basidiomycota</taxon>
        <taxon>Agaricomycotina</taxon>
        <taxon>Agaricomycetes</taxon>
        <taxon>Agaricomycetidae</taxon>
        <taxon>Agaricales</taxon>
        <taxon>Marasmiineae</taxon>
        <taxon>Mycenaceae</taxon>
        <taxon>Mycena</taxon>
    </lineage>
</organism>
<keyword evidence="1" id="KW-0812">Transmembrane</keyword>
<feature type="transmembrane region" description="Helical" evidence="1">
    <location>
        <begin position="129"/>
        <end position="150"/>
    </location>
</feature>
<evidence type="ECO:0000313" key="4">
    <source>
        <dbReference type="Proteomes" id="UP001218218"/>
    </source>
</evidence>
<evidence type="ECO:0000259" key="2">
    <source>
        <dbReference type="Pfam" id="PF20152"/>
    </source>
</evidence>
<feature type="transmembrane region" description="Helical" evidence="1">
    <location>
        <begin position="204"/>
        <end position="231"/>
    </location>
</feature>
<gene>
    <name evidence="3" type="ORF">DFH08DRAFT_1090491</name>
</gene>
<feature type="transmembrane region" description="Helical" evidence="1">
    <location>
        <begin position="237"/>
        <end position="258"/>
    </location>
</feature>
<keyword evidence="1" id="KW-1133">Transmembrane helix</keyword>
<dbReference type="InterPro" id="IPR045339">
    <property type="entry name" value="DUF6534"/>
</dbReference>
<dbReference type="Proteomes" id="UP001218218">
    <property type="component" value="Unassembled WGS sequence"/>
</dbReference>
<protein>
    <recommendedName>
        <fullName evidence="2">DUF6534 domain-containing protein</fullName>
    </recommendedName>
</protein>
<evidence type="ECO:0000313" key="3">
    <source>
        <dbReference type="EMBL" id="KAJ7300726.1"/>
    </source>
</evidence>
<feature type="transmembrane region" description="Helical" evidence="1">
    <location>
        <begin position="20"/>
        <end position="43"/>
    </location>
</feature>
<feature type="transmembrane region" description="Helical" evidence="1">
    <location>
        <begin position="55"/>
        <end position="79"/>
    </location>
</feature>
<accession>A0AAD6YWP6</accession>
<feature type="transmembrane region" description="Helical" evidence="1">
    <location>
        <begin position="99"/>
        <end position="117"/>
    </location>
</feature>
<proteinExistence type="predicted"/>